<evidence type="ECO:0000313" key="2">
    <source>
        <dbReference type="Proteomes" id="UP000244334"/>
    </source>
</evidence>
<evidence type="ECO:0000313" key="1">
    <source>
        <dbReference type="EMBL" id="RAP67450.1"/>
    </source>
</evidence>
<proteinExistence type="predicted"/>
<sequence length="38" mass="4295">ASFTSVATSSISLQQCPFQRVNLIIMDVWIDRAQRLQA</sequence>
<keyword evidence="2" id="KW-1185">Reference proteome</keyword>
<dbReference type="Proteomes" id="UP000244334">
    <property type="component" value="Unassembled WGS sequence"/>
</dbReference>
<name>A0A328TC88_9GAMM</name>
<organism evidence="1 2">
    <name type="scientific">Candidatus Erwinia dacicola</name>
    <dbReference type="NCBI Taxonomy" id="252393"/>
    <lineage>
        <taxon>Bacteria</taxon>
        <taxon>Pseudomonadati</taxon>
        <taxon>Pseudomonadota</taxon>
        <taxon>Gammaproteobacteria</taxon>
        <taxon>Enterobacterales</taxon>
        <taxon>Erwiniaceae</taxon>
        <taxon>Erwinia</taxon>
    </lineage>
</organism>
<dbReference type="AlphaFoldDB" id="A0A328TC88"/>
<gene>
    <name evidence="1" type="ORF">ACZ87_03959</name>
</gene>
<reference evidence="1" key="1">
    <citation type="submission" date="2018-04" db="EMBL/GenBank/DDBJ databases">
        <title>Genomes of the Obligate Erwinia dacicola and Facultative Enterobacter sp. OLF Endosymbionts of the Olive Fruit fly, Bactrocera oleae.</title>
        <authorList>
            <person name="Estes A.M."/>
            <person name="Hearn D.J."/>
            <person name="Agarwal S."/>
            <person name="Pierson E.A."/>
            <person name="Dunning-Hotopp J.C."/>
        </authorList>
    </citation>
    <scope>NUCLEOTIDE SEQUENCE [LARGE SCALE GENOMIC DNA]</scope>
    <source>
        <strain evidence="1">Oroville</strain>
    </source>
</reference>
<dbReference type="EMBL" id="LJAM02000913">
    <property type="protein sequence ID" value="RAP67450.1"/>
    <property type="molecule type" value="Genomic_DNA"/>
</dbReference>
<comment type="caution">
    <text evidence="1">The sequence shown here is derived from an EMBL/GenBank/DDBJ whole genome shotgun (WGS) entry which is preliminary data.</text>
</comment>
<protein>
    <submittedName>
        <fullName evidence="1">Uncharacterized protein</fullName>
    </submittedName>
</protein>
<feature type="non-terminal residue" evidence="1">
    <location>
        <position position="1"/>
    </location>
</feature>
<accession>A0A328TC88</accession>